<evidence type="ECO:0000259" key="8">
    <source>
        <dbReference type="Pfam" id="PF01494"/>
    </source>
</evidence>
<dbReference type="PANTHER" id="PTHR43876:SF7">
    <property type="entry name" value="UBIQUINONE BIOSYNTHESIS MONOOXYGENASE COQ6, MITOCHONDRIAL"/>
    <property type="match status" value="1"/>
</dbReference>
<comment type="pathway">
    <text evidence="2">Cofactor biosynthesis; ubiquinone biosynthesis.</text>
</comment>
<proteinExistence type="inferred from homology"/>
<dbReference type="InterPro" id="IPR010971">
    <property type="entry name" value="UbiH/COQ6"/>
</dbReference>
<comment type="similarity">
    <text evidence="3">Belongs to the UbiH/COQ6 family.</text>
</comment>
<evidence type="ECO:0000256" key="3">
    <source>
        <dbReference type="ARBA" id="ARBA00005349"/>
    </source>
</evidence>
<dbReference type="GO" id="GO:0071949">
    <property type="term" value="F:FAD binding"/>
    <property type="evidence" value="ECO:0007669"/>
    <property type="project" value="InterPro"/>
</dbReference>
<protein>
    <submittedName>
        <fullName evidence="9">2-octaprenyl-6-methoxyphenol hydroxylase</fullName>
    </submittedName>
</protein>
<sequence length="388" mass="40756">MKLPEHSELIVVGGGPVGATLALLAARAGRQVTLLEARAHDAGRRDDPRVLALSHASQQALLAAGGWPDSLAATAIDTVHISQQGSFGRTLIQRDDLKLPHLGYTVSYPDLNQALDAALAASSVRVIHGAEVQGLHSLSAYAQVRFAHQGHTRQMTGRLVALAEGGALAAQLPGMRRHEHDYQQSALICRVDVSVPHQGMAFERFAVDGPLALLPCGDAMMLVWTRQGAAAEALTACDDADFIAQLQAAIGDRLGAITGVGARACVPLRLKFALRTVSGRVALVGNAAQTMHPVAAQGLNLGLRDAVGLVDSLAGARDIGEAAVLAGFARQRQLDRRAVTGFTHSLIQLFDRHDPLLNAARGLGLTLLDNIAPLRRAFAGHLVFGVGG</sequence>
<dbReference type="Gene3D" id="3.50.50.60">
    <property type="entry name" value="FAD/NAD(P)-binding domain"/>
    <property type="match status" value="2"/>
</dbReference>
<evidence type="ECO:0000256" key="7">
    <source>
        <dbReference type="ARBA" id="ARBA00023033"/>
    </source>
</evidence>
<organism evidence="9 10">
    <name type="scientific">Rivihabitans pingtungensis</name>
    <dbReference type="NCBI Taxonomy" id="1054498"/>
    <lineage>
        <taxon>Bacteria</taxon>
        <taxon>Pseudomonadati</taxon>
        <taxon>Pseudomonadota</taxon>
        <taxon>Betaproteobacteria</taxon>
        <taxon>Neisseriales</taxon>
        <taxon>Aquaspirillaceae</taxon>
        <taxon>Rivihabitans</taxon>
    </lineage>
</organism>
<gene>
    <name evidence="9" type="ORF">DFR34_12531</name>
</gene>
<keyword evidence="10" id="KW-1185">Reference proteome</keyword>
<dbReference type="GO" id="GO:0006744">
    <property type="term" value="P:ubiquinone biosynthetic process"/>
    <property type="evidence" value="ECO:0007669"/>
    <property type="project" value="UniProtKB-UniPathway"/>
</dbReference>
<dbReference type="InterPro" id="IPR036188">
    <property type="entry name" value="FAD/NAD-bd_sf"/>
</dbReference>
<keyword evidence="5" id="KW-0274">FAD</keyword>
<evidence type="ECO:0000313" key="9">
    <source>
        <dbReference type="EMBL" id="PXX75794.1"/>
    </source>
</evidence>
<dbReference type="PANTHER" id="PTHR43876">
    <property type="entry name" value="UBIQUINONE BIOSYNTHESIS MONOOXYGENASE COQ6, MITOCHONDRIAL"/>
    <property type="match status" value="1"/>
</dbReference>
<comment type="cofactor">
    <cofactor evidence="1">
        <name>FAD</name>
        <dbReference type="ChEBI" id="CHEBI:57692"/>
    </cofactor>
</comment>
<dbReference type="RefSeq" id="WP_110391829.1">
    <property type="nucleotide sequence ID" value="NZ_DAIMVG010000313.1"/>
</dbReference>
<dbReference type="EMBL" id="QJKI01000025">
    <property type="protein sequence ID" value="PXX75794.1"/>
    <property type="molecule type" value="Genomic_DNA"/>
</dbReference>
<dbReference type="AlphaFoldDB" id="A0A318KK70"/>
<dbReference type="Pfam" id="PF01494">
    <property type="entry name" value="FAD_binding_3"/>
    <property type="match status" value="1"/>
</dbReference>
<keyword evidence="6" id="KW-0560">Oxidoreductase</keyword>
<evidence type="ECO:0000313" key="10">
    <source>
        <dbReference type="Proteomes" id="UP000247555"/>
    </source>
</evidence>
<evidence type="ECO:0000256" key="2">
    <source>
        <dbReference type="ARBA" id="ARBA00004749"/>
    </source>
</evidence>
<evidence type="ECO:0000256" key="4">
    <source>
        <dbReference type="ARBA" id="ARBA00022630"/>
    </source>
</evidence>
<dbReference type="InterPro" id="IPR051205">
    <property type="entry name" value="UbiH/COQ6_monooxygenase"/>
</dbReference>
<dbReference type="GO" id="GO:0016705">
    <property type="term" value="F:oxidoreductase activity, acting on paired donors, with incorporation or reduction of molecular oxygen"/>
    <property type="evidence" value="ECO:0007669"/>
    <property type="project" value="InterPro"/>
</dbReference>
<dbReference type="Proteomes" id="UP000247555">
    <property type="component" value="Unassembled WGS sequence"/>
</dbReference>
<keyword evidence="7" id="KW-0503">Monooxygenase</keyword>
<accession>A0A318KK70</accession>
<comment type="caution">
    <text evidence="9">The sequence shown here is derived from an EMBL/GenBank/DDBJ whole genome shotgun (WGS) entry which is preliminary data.</text>
</comment>
<dbReference type="UniPathway" id="UPA00232"/>
<dbReference type="GO" id="GO:0004497">
    <property type="term" value="F:monooxygenase activity"/>
    <property type="evidence" value="ECO:0007669"/>
    <property type="project" value="UniProtKB-KW"/>
</dbReference>
<feature type="domain" description="FAD-binding" evidence="8">
    <location>
        <begin position="9"/>
        <end position="325"/>
    </location>
</feature>
<dbReference type="OrthoDB" id="9769565at2"/>
<evidence type="ECO:0000256" key="5">
    <source>
        <dbReference type="ARBA" id="ARBA00022827"/>
    </source>
</evidence>
<dbReference type="SUPFAM" id="SSF51905">
    <property type="entry name" value="FAD/NAD(P)-binding domain"/>
    <property type="match status" value="1"/>
</dbReference>
<dbReference type="PRINTS" id="PR00420">
    <property type="entry name" value="RNGMNOXGNASE"/>
</dbReference>
<dbReference type="NCBIfam" id="TIGR01988">
    <property type="entry name" value="Ubi-OHases"/>
    <property type="match status" value="1"/>
</dbReference>
<dbReference type="InterPro" id="IPR002938">
    <property type="entry name" value="FAD-bd"/>
</dbReference>
<keyword evidence="4" id="KW-0285">Flavoprotein</keyword>
<reference evidence="9 10" key="1">
    <citation type="submission" date="2018-05" db="EMBL/GenBank/DDBJ databases">
        <title>Genomic Encyclopedia of Type Strains, Phase IV (KMG-IV): sequencing the most valuable type-strain genomes for metagenomic binning, comparative biology and taxonomic classification.</title>
        <authorList>
            <person name="Goeker M."/>
        </authorList>
    </citation>
    <scope>NUCLEOTIDE SEQUENCE [LARGE SCALE GENOMIC DNA]</scope>
    <source>
        <strain evidence="9 10">DSM 29661</strain>
    </source>
</reference>
<evidence type="ECO:0000256" key="1">
    <source>
        <dbReference type="ARBA" id="ARBA00001974"/>
    </source>
</evidence>
<name>A0A318KK70_9NEIS</name>
<evidence type="ECO:0000256" key="6">
    <source>
        <dbReference type="ARBA" id="ARBA00023002"/>
    </source>
</evidence>